<dbReference type="Gene3D" id="1.10.3720.10">
    <property type="entry name" value="MetI-like"/>
    <property type="match status" value="1"/>
</dbReference>
<feature type="transmembrane region" description="Helical" evidence="9">
    <location>
        <begin position="175"/>
        <end position="200"/>
    </location>
</feature>
<evidence type="ECO:0000256" key="5">
    <source>
        <dbReference type="ARBA" id="ARBA00022592"/>
    </source>
</evidence>
<comment type="caution">
    <text evidence="12">The sequence shown here is derived from an EMBL/GenBank/DDBJ whole genome shotgun (WGS) entry which is preliminary data.</text>
</comment>
<evidence type="ECO:0000256" key="10">
    <source>
        <dbReference type="RuleBase" id="RU363054"/>
    </source>
</evidence>
<feature type="transmembrane region" description="Helical" evidence="9">
    <location>
        <begin position="37"/>
        <end position="58"/>
    </location>
</feature>
<dbReference type="InterPro" id="IPR000515">
    <property type="entry name" value="MetI-like"/>
</dbReference>
<feature type="transmembrane region" description="Helical" evidence="9">
    <location>
        <begin position="301"/>
        <end position="323"/>
    </location>
</feature>
<comment type="subcellular location">
    <subcellularLocation>
        <location evidence="1 9">Cell membrane</location>
        <topology evidence="1 9">Multi-pass membrane protein</topology>
    </subcellularLocation>
</comment>
<evidence type="ECO:0000256" key="2">
    <source>
        <dbReference type="ARBA" id="ARBA00007069"/>
    </source>
</evidence>
<sequence length="334" mass="35577">MSSSKAVVRAETRAMGEYPGSTGRSWHLPVDFIFRKMASAAAFLVATVLFATVIAIAYDSRTAIAKFGVLGFLTSNQWDPVTQIFGAVPFIAGTLISSTIAMLLAVPVSFGIAVFIAEVAPSWIKKPIAAAIELLAAIPSIVYGLWGLLVFAPVFSQAEPWISDHLGSIPGIGLLFQGPPIGIGMLTAGIVLAIMILPYISSIMRDVFIAVPSPLRESAYAMGCTTWEVAWSIILPYTSSAVVGGIFLGLGRAIGETMAVTFVIGNSDMISSSLLMPSTTIPSVIANEFTEATTRLYLSSLIYLGLILIVITLIVRFLAVFLLRRVNRLQGVKA</sequence>
<feature type="transmembrane region" description="Helical" evidence="9">
    <location>
        <begin position="229"/>
        <end position="250"/>
    </location>
</feature>
<dbReference type="SUPFAM" id="SSF161098">
    <property type="entry name" value="MetI-like"/>
    <property type="match status" value="1"/>
</dbReference>
<evidence type="ECO:0000313" key="12">
    <source>
        <dbReference type="EMBL" id="HGY94535.1"/>
    </source>
</evidence>
<organism evidence="12">
    <name type="scientific">Acidobacterium capsulatum</name>
    <dbReference type="NCBI Taxonomy" id="33075"/>
    <lineage>
        <taxon>Bacteria</taxon>
        <taxon>Pseudomonadati</taxon>
        <taxon>Acidobacteriota</taxon>
        <taxon>Terriglobia</taxon>
        <taxon>Terriglobales</taxon>
        <taxon>Acidobacteriaceae</taxon>
        <taxon>Acidobacterium</taxon>
    </lineage>
</organism>
<keyword evidence="8 9" id="KW-0472">Membrane</keyword>
<evidence type="ECO:0000259" key="11">
    <source>
        <dbReference type="PROSITE" id="PS50928"/>
    </source>
</evidence>
<dbReference type="Pfam" id="PF00528">
    <property type="entry name" value="BPD_transp_1"/>
    <property type="match status" value="1"/>
</dbReference>
<feature type="transmembrane region" description="Helical" evidence="9">
    <location>
        <begin position="90"/>
        <end position="116"/>
    </location>
</feature>
<feature type="transmembrane region" description="Helical" evidence="9">
    <location>
        <begin position="128"/>
        <end position="155"/>
    </location>
</feature>
<dbReference type="NCBIfam" id="TIGR02138">
    <property type="entry name" value="phosphate_pstC"/>
    <property type="match status" value="1"/>
</dbReference>
<protein>
    <recommendedName>
        <fullName evidence="10">Phosphate transport system permease protein</fullName>
    </recommendedName>
</protein>
<feature type="domain" description="ABC transmembrane type-1" evidence="11">
    <location>
        <begin position="91"/>
        <end position="319"/>
    </location>
</feature>
<dbReference type="InterPro" id="IPR011864">
    <property type="entry name" value="Phosphate_PstC"/>
</dbReference>
<dbReference type="PANTHER" id="PTHR30425:SF1">
    <property type="entry name" value="PHOSPHATE TRANSPORT SYSTEM PERMEASE PROTEIN PSTC"/>
    <property type="match status" value="1"/>
</dbReference>
<evidence type="ECO:0000256" key="8">
    <source>
        <dbReference type="ARBA" id="ARBA00023136"/>
    </source>
</evidence>
<evidence type="ECO:0000256" key="4">
    <source>
        <dbReference type="ARBA" id="ARBA00022475"/>
    </source>
</evidence>
<evidence type="ECO:0000256" key="7">
    <source>
        <dbReference type="ARBA" id="ARBA00022989"/>
    </source>
</evidence>
<evidence type="ECO:0000256" key="1">
    <source>
        <dbReference type="ARBA" id="ARBA00004651"/>
    </source>
</evidence>
<keyword evidence="5 10" id="KW-0592">Phosphate transport</keyword>
<dbReference type="GO" id="GO:0005886">
    <property type="term" value="C:plasma membrane"/>
    <property type="evidence" value="ECO:0007669"/>
    <property type="project" value="UniProtKB-SubCell"/>
</dbReference>
<comment type="function">
    <text evidence="10">Part of the binding-protein-dependent transport system for phosphate; probably responsible for the translocation of the substrate across the membrane.</text>
</comment>
<keyword evidence="7 9" id="KW-1133">Transmembrane helix</keyword>
<dbReference type="EMBL" id="DTKL01000045">
    <property type="protein sequence ID" value="HGY94535.1"/>
    <property type="molecule type" value="Genomic_DNA"/>
</dbReference>
<name>A0A7V4XT13_9BACT</name>
<dbReference type="PROSITE" id="PS50928">
    <property type="entry name" value="ABC_TM1"/>
    <property type="match status" value="1"/>
</dbReference>
<dbReference type="AlphaFoldDB" id="A0A7V4XT13"/>
<reference evidence="12" key="1">
    <citation type="journal article" date="2020" name="mSystems">
        <title>Genome- and Community-Level Interaction Insights into Carbon Utilization and Element Cycling Functions of Hydrothermarchaeota in Hydrothermal Sediment.</title>
        <authorList>
            <person name="Zhou Z."/>
            <person name="Liu Y."/>
            <person name="Xu W."/>
            <person name="Pan J."/>
            <person name="Luo Z.H."/>
            <person name="Li M."/>
        </authorList>
    </citation>
    <scope>NUCLEOTIDE SEQUENCE [LARGE SCALE GENOMIC DNA]</scope>
    <source>
        <strain evidence="12">SpSt-855</strain>
    </source>
</reference>
<gene>
    <name evidence="12" type="primary">pstC</name>
    <name evidence="12" type="ORF">ENW50_07625</name>
</gene>
<dbReference type="InterPro" id="IPR035906">
    <property type="entry name" value="MetI-like_sf"/>
</dbReference>
<proteinExistence type="inferred from homology"/>
<evidence type="ECO:0000256" key="6">
    <source>
        <dbReference type="ARBA" id="ARBA00022692"/>
    </source>
</evidence>
<dbReference type="GO" id="GO:0006817">
    <property type="term" value="P:phosphate ion transport"/>
    <property type="evidence" value="ECO:0007669"/>
    <property type="project" value="UniProtKB-KW"/>
</dbReference>
<evidence type="ECO:0000256" key="9">
    <source>
        <dbReference type="RuleBase" id="RU363032"/>
    </source>
</evidence>
<dbReference type="PANTHER" id="PTHR30425">
    <property type="entry name" value="PHOSPHATE TRANSPORT SYSTEM PERMEASE PROTEIN PST"/>
    <property type="match status" value="1"/>
</dbReference>
<keyword evidence="6 9" id="KW-0812">Transmembrane</keyword>
<keyword evidence="4 10" id="KW-1003">Cell membrane</keyword>
<comment type="similarity">
    <text evidence="2 10">Belongs to the binding-protein-dependent transport system permease family. CysTW subfamily.</text>
</comment>
<dbReference type="InterPro" id="IPR051124">
    <property type="entry name" value="Phosphate_Transport_Permease"/>
</dbReference>
<dbReference type="CDD" id="cd06261">
    <property type="entry name" value="TM_PBP2"/>
    <property type="match status" value="1"/>
</dbReference>
<keyword evidence="3 9" id="KW-0813">Transport</keyword>
<dbReference type="GO" id="GO:0005315">
    <property type="term" value="F:phosphate transmembrane transporter activity"/>
    <property type="evidence" value="ECO:0007669"/>
    <property type="project" value="InterPro"/>
</dbReference>
<accession>A0A7V4XT13</accession>
<evidence type="ECO:0000256" key="3">
    <source>
        <dbReference type="ARBA" id="ARBA00022448"/>
    </source>
</evidence>